<dbReference type="SMART" id="SM00387">
    <property type="entry name" value="HATPase_c"/>
    <property type="match status" value="1"/>
</dbReference>
<dbReference type="EC" id="2.7.13.3" evidence="2"/>
<dbReference type="eggNOG" id="COG3852">
    <property type="taxonomic scope" value="Bacteria"/>
</dbReference>
<dbReference type="Gene3D" id="3.30.565.10">
    <property type="entry name" value="Histidine kinase-like ATPase, C-terminal domain"/>
    <property type="match status" value="1"/>
</dbReference>
<keyword evidence="13" id="KW-1185">Reference proteome</keyword>
<evidence type="ECO:0000256" key="1">
    <source>
        <dbReference type="ARBA" id="ARBA00000085"/>
    </source>
</evidence>
<keyword evidence="6" id="KW-0418">Kinase</keyword>
<keyword evidence="9" id="KW-0472">Membrane</keyword>
<dbReference type="SMART" id="SM00388">
    <property type="entry name" value="HisKA"/>
    <property type="match status" value="1"/>
</dbReference>
<evidence type="ECO:0000313" key="13">
    <source>
        <dbReference type="Proteomes" id="UP000009234"/>
    </source>
</evidence>
<keyword evidence="5" id="KW-0547">Nucleotide-binding</keyword>
<name>F6DRA8_DESRL</name>
<dbReference type="GO" id="GO:0005524">
    <property type="term" value="F:ATP binding"/>
    <property type="evidence" value="ECO:0007669"/>
    <property type="project" value="UniProtKB-KW"/>
</dbReference>
<dbReference type="EMBL" id="CP002780">
    <property type="protein sequence ID" value="AEG60943.1"/>
    <property type="molecule type" value="Genomic_DNA"/>
</dbReference>
<protein>
    <recommendedName>
        <fullName evidence="2">histidine kinase</fullName>
        <ecNumber evidence="2">2.7.13.3</ecNumber>
    </recommendedName>
</protein>
<dbReference type="NCBIfam" id="TIGR00229">
    <property type="entry name" value="sensory_box"/>
    <property type="match status" value="1"/>
</dbReference>
<feature type="transmembrane region" description="Helical" evidence="9">
    <location>
        <begin position="9"/>
        <end position="30"/>
    </location>
</feature>
<dbReference type="InterPro" id="IPR003661">
    <property type="entry name" value="HisK_dim/P_dom"/>
</dbReference>
<evidence type="ECO:0000259" key="11">
    <source>
        <dbReference type="PROSITE" id="PS50113"/>
    </source>
</evidence>
<dbReference type="Pfam" id="PF02518">
    <property type="entry name" value="HATPase_c"/>
    <property type="match status" value="1"/>
</dbReference>
<evidence type="ECO:0000256" key="2">
    <source>
        <dbReference type="ARBA" id="ARBA00012438"/>
    </source>
</evidence>
<dbReference type="KEGG" id="dru:Desru_2718"/>
<dbReference type="Pfam" id="PF00512">
    <property type="entry name" value="HisKA"/>
    <property type="match status" value="1"/>
</dbReference>
<dbReference type="SUPFAM" id="SSF55874">
    <property type="entry name" value="ATPase domain of HSP90 chaperone/DNA topoisomerase II/histidine kinase"/>
    <property type="match status" value="1"/>
</dbReference>
<keyword evidence="4" id="KW-0808">Transferase</keyword>
<keyword evidence="3" id="KW-0597">Phosphoprotein</keyword>
<dbReference type="CDD" id="cd00082">
    <property type="entry name" value="HisKA"/>
    <property type="match status" value="1"/>
</dbReference>
<dbReference type="OrthoDB" id="9764522at2"/>
<evidence type="ECO:0000256" key="5">
    <source>
        <dbReference type="ARBA" id="ARBA00022741"/>
    </source>
</evidence>
<dbReference type="PROSITE" id="PS50113">
    <property type="entry name" value="PAC"/>
    <property type="match status" value="1"/>
</dbReference>
<dbReference type="PRINTS" id="PR00344">
    <property type="entry name" value="BCTRLSENSOR"/>
</dbReference>
<dbReference type="Proteomes" id="UP000009234">
    <property type="component" value="Chromosome"/>
</dbReference>
<dbReference type="HOGENOM" id="CLU_000445_89_29_9"/>
<evidence type="ECO:0000256" key="8">
    <source>
        <dbReference type="ARBA" id="ARBA00023012"/>
    </source>
</evidence>
<dbReference type="PANTHER" id="PTHR43065:SF10">
    <property type="entry name" value="PEROXIDE STRESS-ACTIVATED HISTIDINE KINASE MAK3"/>
    <property type="match status" value="1"/>
</dbReference>
<keyword evidence="9" id="KW-0812">Transmembrane</keyword>
<comment type="catalytic activity">
    <reaction evidence="1">
        <text>ATP + protein L-histidine = ADP + protein N-phospho-L-histidine.</text>
        <dbReference type="EC" id="2.7.13.3"/>
    </reaction>
</comment>
<dbReference type="InterPro" id="IPR000014">
    <property type="entry name" value="PAS"/>
</dbReference>
<dbReference type="PANTHER" id="PTHR43065">
    <property type="entry name" value="SENSOR HISTIDINE KINASE"/>
    <property type="match status" value="1"/>
</dbReference>
<dbReference type="SUPFAM" id="SSF55785">
    <property type="entry name" value="PYP-like sensor domain (PAS domain)"/>
    <property type="match status" value="1"/>
</dbReference>
<sequence>MINKFKNQLIFLIAIFMILPILIIGAMHYMTNHTKPVVLDEQRENLSQAVLELSQLLPSDISLLMKKQTVASAPNRTEQIKALNRELAGAAMKVFQKYPGIELGYYSPDVKAVVVQMGQDGHLPYMDFKDILVDVSEDTQWSEQAQWKDAFDKVIWTRKPLEIVLGSPGNQKLVIFSPLLAEDKVQAVVWAGERLGGINQEILQAESFAYTVIFFGFMLGLCSTFFLLKNYLDTVANIKLGLQKLQNDLTYHIPPSMGELGEISKAINDLASRLVSAQNYNESIMASIDAGIIAVDLKGKIVSLSSTAREIFQLPDNVLEQKYTEVFPVDSDIVKMLSACLEGRETKDVMTSMAGAKEVYLLASTSILFDTRKRVVGAVLSCRDVTLRKRLEEQMRRQERLASLGKLVAGVAHEIKNPLTSISGYIQFWQKSKAPTAESLNTIYREVRRLDSIVNKLLFFSKPTHTTPVPVQINSFIRKILNFFTETHPEQFKFHFIPGENSTEVHIDPDQMEQVLMNILYNAVQSMPKGGEVRVSTGYLAEEKMTFIDIEDTGCGVSEEITEKLFDPFFTTRAKGTGLGLTIAHEIVRAHGGRIEIKSKPGQGSTVRICFVSRGDDQA</sequence>
<dbReference type="InterPro" id="IPR036097">
    <property type="entry name" value="HisK_dim/P_sf"/>
</dbReference>
<dbReference type="InterPro" id="IPR004358">
    <property type="entry name" value="Sig_transdc_His_kin-like_C"/>
</dbReference>
<organism evidence="12 13">
    <name type="scientific">Desulforamulus ruminis (strain ATCC 23193 / DSM 2154 / NCIMB 8452 / DL)</name>
    <name type="common">Desulfotomaculum ruminis</name>
    <dbReference type="NCBI Taxonomy" id="696281"/>
    <lineage>
        <taxon>Bacteria</taxon>
        <taxon>Bacillati</taxon>
        <taxon>Bacillota</taxon>
        <taxon>Clostridia</taxon>
        <taxon>Eubacteriales</taxon>
        <taxon>Peptococcaceae</taxon>
        <taxon>Desulforamulus</taxon>
    </lineage>
</organism>
<evidence type="ECO:0000256" key="9">
    <source>
        <dbReference type="SAM" id="Phobius"/>
    </source>
</evidence>
<dbReference type="InterPro" id="IPR013767">
    <property type="entry name" value="PAS_fold"/>
</dbReference>
<evidence type="ECO:0000256" key="7">
    <source>
        <dbReference type="ARBA" id="ARBA00022840"/>
    </source>
</evidence>
<evidence type="ECO:0000256" key="3">
    <source>
        <dbReference type="ARBA" id="ARBA00022553"/>
    </source>
</evidence>
<feature type="domain" description="Histidine kinase" evidence="10">
    <location>
        <begin position="410"/>
        <end position="615"/>
    </location>
</feature>
<dbReference type="SUPFAM" id="SSF47384">
    <property type="entry name" value="Homodimeric domain of signal transducing histidine kinase"/>
    <property type="match status" value="1"/>
</dbReference>
<dbReference type="GO" id="GO:0000155">
    <property type="term" value="F:phosphorelay sensor kinase activity"/>
    <property type="evidence" value="ECO:0007669"/>
    <property type="project" value="InterPro"/>
</dbReference>
<dbReference type="InterPro" id="IPR005467">
    <property type="entry name" value="His_kinase_dom"/>
</dbReference>
<dbReference type="Gene3D" id="3.30.450.20">
    <property type="entry name" value="PAS domain"/>
    <property type="match status" value="1"/>
</dbReference>
<dbReference type="PROSITE" id="PS50109">
    <property type="entry name" value="HIS_KIN"/>
    <property type="match status" value="1"/>
</dbReference>
<evidence type="ECO:0000313" key="12">
    <source>
        <dbReference type="EMBL" id="AEG60943.1"/>
    </source>
</evidence>
<gene>
    <name evidence="12" type="ordered locus">Desru_2718</name>
</gene>
<dbReference type="NCBIfam" id="NF008468">
    <property type="entry name" value="PRK11360.1"/>
    <property type="match status" value="1"/>
</dbReference>
<dbReference type="InterPro" id="IPR000700">
    <property type="entry name" value="PAS-assoc_C"/>
</dbReference>
<evidence type="ECO:0000259" key="10">
    <source>
        <dbReference type="PROSITE" id="PS50109"/>
    </source>
</evidence>
<keyword evidence="8" id="KW-0902">Two-component regulatory system</keyword>
<dbReference type="AlphaFoldDB" id="F6DRA8"/>
<accession>F6DRA8</accession>
<dbReference type="InterPro" id="IPR035965">
    <property type="entry name" value="PAS-like_dom_sf"/>
</dbReference>
<dbReference type="Gene3D" id="1.10.287.130">
    <property type="match status" value="1"/>
</dbReference>
<dbReference type="InterPro" id="IPR036890">
    <property type="entry name" value="HATPase_C_sf"/>
</dbReference>
<evidence type="ECO:0000256" key="6">
    <source>
        <dbReference type="ARBA" id="ARBA00022777"/>
    </source>
</evidence>
<dbReference type="STRING" id="696281.Desru_2718"/>
<dbReference type="CDD" id="cd00130">
    <property type="entry name" value="PAS"/>
    <property type="match status" value="1"/>
</dbReference>
<reference evidence="12 13" key="2">
    <citation type="journal article" date="2012" name="Stand. Genomic Sci.">
        <title>Complete genome sequence of the sulfate-reducing firmicute Desulfotomaculum ruminis type strain (DL(T)).</title>
        <authorList>
            <person name="Spring S."/>
            <person name="Visser M."/>
            <person name="Lu M."/>
            <person name="Copeland A."/>
            <person name="Lapidus A."/>
            <person name="Lucas S."/>
            <person name="Cheng J.F."/>
            <person name="Han C."/>
            <person name="Tapia R."/>
            <person name="Goodwin L.A."/>
            <person name="Pitluck S."/>
            <person name="Ivanova N."/>
            <person name="Land M."/>
            <person name="Hauser L."/>
            <person name="Larimer F."/>
            <person name="Rohde M."/>
            <person name="Goker M."/>
            <person name="Detter J.C."/>
            <person name="Kyrpides N.C."/>
            <person name="Woyke T."/>
            <person name="Schaap P.J."/>
            <person name="Plugge C.M."/>
            <person name="Muyzer G."/>
            <person name="Kuever J."/>
            <person name="Pereira I.A."/>
            <person name="Parshina S.N."/>
            <person name="Bernier-Latmani R."/>
            <person name="Stams A.J."/>
            <person name="Klenk H.P."/>
        </authorList>
    </citation>
    <scope>NUCLEOTIDE SEQUENCE [LARGE SCALE GENOMIC DNA]</scope>
    <source>
        <strain evidence="13">ATCC 23193 / DSM 2154 / NCIB 8452 / DL</strain>
    </source>
</reference>
<reference evidence="13" key="1">
    <citation type="submission" date="2011-05" db="EMBL/GenBank/DDBJ databases">
        <title>Complete sequence of Desulfotomaculum ruminis DSM 2154.</title>
        <authorList>
            <person name="Lucas S."/>
            <person name="Copeland A."/>
            <person name="Lapidus A."/>
            <person name="Cheng J.-F."/>
            <person name="Goodwin L."/>
            <person name="Pitluck S."/>
            <person name="Lu M."/>
            <person name="Detter J.C."/>
            <person name="Han C."/>
            <person name="Tapia R."/>
            <person name="Land M."/>
            <person name="Hauser L."/>
            <person name="Kyrpides N."/>
            <person name="Ivanova N."/>
            <person name="Mikhailova N."/>
            <person name="Pagani I."/>
            <person name="Stams A.J.M."/>
            <person name="Plugge C.M."/>
            <person name="Muyzer G."/>
            <person name="Kuever J."/>
            <person name="Parshina S.N."/>
            <person name="Ivanova A.E."/>
            <person name="Nazina T.N."/>
            <person name="Brambilla E."/>
            <person name="Spring S."/>
            <person name="Klenk H.-P."/>
            <person name="Woyke T."/>
        </authorList>
    </citation>
    <scope>NUCLEOTIDE SEQUENCE [LARGE SCALE GENOMIC DNA]</scope>
    <source>
        <strain evidence="13">ATCC 23193 / DSM 2154 / NCIB 8452 / DL</strain>
    </source>
</reference>
<dbReference type="SMART" id="SM00091">
    <property type="entry name" value="PAS"/>
    <property type="match status" value="1"/>
</dbReference>
<keyword evidence="9" id="KW-1133">Transmembrane helix</keyword>
<proteinExistence type="predicted"/>
<dbReference type="GO" id="GO:0006355">
    <property type="term" value="P:regulation of DNA-templated transcription"/>
    <property type="evidence" value="ECO:0007669"/>
    <property type="project" value="InterPro"/>
</dbReference>
<dbReference type="Pfam" id="PF00989">
    <property type="entry name" value="PAS"/>
    <property type="match status" value="1"/>
</dbReference>
<dbReference type="InterPro" id="IPR003594">
    <property type="entry name" value="HATPase_dom"/>
</dbReference>
<evidence type="ECO:0000256" key="4">
    <source>
        <dbReference type="ARBA" id="ARBA00022679"/>
    </source>
</evidence>
<feature type="domain" description="PAC" evidence="11">
    <location>
        <begin position="344"/>
        <end position="397"/>
    </location>
</feature>
<keyword evidence="7" id="KW-0067">ATP-binding</keyword>